<gene>
    <name evidence="4" type="ORF">OEA41_010745</name>
</gene>
<protein>
    <recommendedName>
        <fullName evidence="3">Alpha/beta hydrolase fold-3 domain-containing protein</fullName>
    </recommendedName>
</protein>
<dbReference type="InterPro" id="IPR013094">
    <property type="entry name" value="AB_hydrolase_3"/>
</dbReference>
<dbReference type="GO" id="GO:0016787">
    <property type="term" value="F:hydrolase activity"/>
    <property type="evidence" value="ECO:0007669"/>
    <property type="project" value="UniProtKB-KW"/>
</dbReference>
<dbReference type="PANTHER" id="PTHR48081">
    <property type="entry name" value="AB HYDROLASE SUPERFAMILY PROTEIN C4A8.06C"/>
    <property type="match status" value="1"/>
</dbReference>
<evidence type="ECO:0000313" key="4">
    <source>
        <dbReference type="EMBL" id="KAK3167618.1"/>
    </source>
</evidence>
<dbReference type="AlphaFoldDB" id="A0AAD9Z1D0"/>
<sequence length="365" mass="40600">MTTQVRQVNPVESPSTFGQPPTTTRTTPHPRWLLGIEARIWRFLGQIGFYLHTFAHPSPKPPSFIRQFPTTIVASGEPAILELAFYVPEDYELRMKEGKKYPAVVNLHGGGFTMGTAKDDGRWAAMVVNEVDAVFVSVEYRLAPQFPFPTAVEDGVEALLHLGANAGDFGIDPEKIALSGFSAGGNMAFTIPLRLQTHIQSIKNEAQSKSVSGSLPTPPLPQIVSIVAWYPNVDNRLTREERRAACVRPDKTLPPILTNLFDESYMPELDSKMSPFASPAAASDEELVTALPNNIAMYLCEWDMLLQEGELFAQRLKELGKRVHCVMIKEKRHAFDKSPYPFSVDPEVKLHYAEACGLLKDAFEK</sequence>
<dbReference type="Proteomes" id="UP001276659">
    <property type="component" value="Unassembled WGS sequence"/>
</dbReference>
<proteinExistence type="predicted"/>
<keyword evidence="5" id="KW-1185">Reference proteome</keyword>
<name>A0AAD9Z1D0_9LECA</name>
<dbReference type="SUPFAM" id="SSF53474">
    <property type="entry name" value="alpha/beta-Hydrolases"/>
    <property type="match status" value="1"/>
</dbReference>
<accession>A0AAD9Z1D0</accession>
<feature type="compositionally biased region" description="Polar residues" evidence="2">
    <location>
        <begin position="1"/>
        <end position="19"/>
    </location>
</feature>
<dbReference type="InterPro" id="IPR050300">
    <property type="entry name" value="GDXG_lipolytic_enzyme"/>
</dbReference>
<feature type="region of interest" description="Disordered" evidence="2">
    <location>
        <begin position="1"/>
        <end position="29"/>
    </location>
</feature>
<dbReference type="Pfam" id="PF07859">
    <property type="entry name" value="Abhydrolase_3"/>
    <property type="match status" value="1"/>
</dbReference>
<dbReference type="PANTHER" id="PTHR48081:SF8">
    <property type="entry name" value="ALPHA_BETA HYDROLASE FOLD-3 DOMAIN-CONTAINING PROTEIN-RELATED"/>
    <property type="match status" value="1"/>
</dbReference>
<dbReference type="Gene3D" id="3.40.50.1820">
    <property type="entry name" value="alpha/beta hydrolase"/>
    <property type="match status" value="1"/>
</dbReference>
<feature type="domain" description="Alpha/beta hydrolase fold-3" evidence="3">
    <location>
        <begin position="104"/>
        <end position="335"/>
    </location>
</feature>
<evidence type="ECO:0000256" key="2">
    <source>
        <dbReference type="SAM" id="MobiDB-lite"/>
    </source>
</evidence>
<dbReference type="InterPro" id="IPR029058">
    <property type="entry name" value="AB_hydrolase_fold"/>
</dbReference>
<dbReference type="EMBL" id="JASNWA010000011">
    <property type="protein sequence ID" value="KAK3167618.1"/>
    <property type="molecule type" value="Genomic_DNA"/>
</dbReference>
<feature type="compositionally biased region" description="Low complexity" evidence="2">
    <location>
        <begin position="20"/>
        <end position="29"/>
    </location>
</feature>
<organism evidence="4 5">
    <name type="scientific">Lepraria neglecta</name>
    <dbReference type="NCBI Taxonomy" id="209136"/>
    <lineage>
        <taxon>Eukaryota</taxon>
        <taxon>Fungi</taxon>
        <taxon>Dikarya</taxon>
        <taxon>Ascomycota</taxon>
        <taxon>Pezizomycotina</taxon>
        <taxon>Lecanoromycetes</taxon>
        <taxon>OSLEUM clade</taxon>
        <taxon>Lecanoromycetidae</taxon>
        <taxon>Lecanorales</taxon>
        <taxon>Lecanorineae</taxon>
        <taxon>Stereocaulaceae</taxon>
        <taxon>Lepraria</taxon>
    </lineage>
</organism>
<keyword evidence="1" id="KW-0378">Hydrolase</keyword>
<evidence type="ECO:0000256" key="1">
    <source>
        <dbReference type="ARBA" id="ARBA00022801"/>
    </source>
</evidence>
<reference evidence="4" key="1">
    <citation type="submission" date="2022-11" db="EMBL/GenBank/DDBJ databases">
        <title>Chromosomal genome sequence assembly and mating type (MAT) locus characterization of the leprose asexual lichenized fungus Lepraria neglecta (Nyl.) Erichsen.</title>
        <authorList>
            <person name="Allen J.L."/>
            <person name="Pfeffer B."/>
        </authorList>
    </citation>
    <scope>NUCLEOTIDE SEQUENCE</scope>
    <source>
        <strain evidence="4">Allen 5258</strain>
    </source>
</reference>
<evidence type="ECO:0000313" key="5">
    <source>
        <dbReference type="Proteomes" id="UP001276659"/>
    </source>
</evidence>
<evidence type="ECO:0000259" key="3">
    <source>
        <dbReference type="Pfam" id="PF07859"/>
    </source>
</evidence>
<comment type="caution">
    <text evidence="4">The sequence shown here is derived from an EMBL/GenBank/DDBJ whole genome shotgun (WGS) entry which is preliminary data.</text>
</comment>